<feature type="compositionally biased region" description="Low complexity" evidence="1">
    <location>
        <begin position="164"/>
        <end position="176"/>
    </location>
</feature>
<protein>
    <submittedName>
        <fullName evidence="3">Protein kinase domain-containing protein</fullName>
    </submittedName>
</protein>
<dbReference type="Proteomes" id="UP000095280">
    <property type="component" value="Unplaced"/>
</dbReference>
<dbReference type="WBParaSite" id="maker-unitig_24407-snap-gene-0.2-mRNA-1">
    <property type="protein sequence ID" value="maker-unitig_24407-snap-gene-0.2-mRNA-1"/>
    <property type="gene ID" value="maker-unitig_24407-snap-gene-0.2"/>
</dbReference>
<feature type="compositionally biased region" description="Polar residues" evidence="1">
    <location>
        <begin position="134"/>
        <end position="156"/>
    </location>
</feature>
<evidence type="ECO:0000313" key="2">
    <source>
        <dbReference type="Proteomes" id="UP000095280"/>
    </source>
</evidence>
<proteinExistence type="predicted"/>
<sequence>MATTDVLSQGIDPGLTNAHGPHRQGGDRARDTPLCPASWGAHQILYAAISAVARRGHPPDFCNLARPALGHRIFPRRAQHLTVLERTPTATPGRRYVKTRRRASRGAGYLSLLRCALVAEQQQQQKQQQHQQHAASVSQSTPASNAAVSPTSVSNNREQRGQPGQRAGAARTTATQLPIRGGPPSPCTASGPPARRPAGGAKLFNGLRLPAAAAAPPATIVFATPRHRRAARRSVDSGLGPHRQSMVSHLLIGRSAGSLPDDNSSAASVSSGELQYQQQQQHGWLAGGLAQSDQQPAACTGSQCRRTGHQPAAQEAPCGPIWARLGQAMQAGQAPGGLPDPMRTPACLTADGRPDGTLLPPGPADTASACLRRVAASSCRTVGPDGLRRTGGDRHQQAWRHQKKLMTSHSTGSRTAKATGRNLTRISQTNSRDACARQSAKSTVSCGTCTSSVLHFACLQRDTVPCSVTERSVCQHMA</sequence>
<evidence type="ECO:0000313" key="3">
    <source>
        <dbReference type="WBParaSite" id="maker-unitig_24407-snap-gene-0.2-mRNA-1"/>
    </source>
</evidence>
<feature type="region of interest" description="Disordered" evidence="1">
    <location>
        <begin position="124"/>
        <end position="202"/>
    </location>
</feature>
<feature type="region of interest" description="Disordered" evidence="1">
    <location>
        <begin position="1"/>
        <end position="32"/>
    </location>
</feature>
<feature type="region of interest" description="Disordered" evidence="1">
    <location>
        <begin position="254"/>
        <end position="273"/>
    </location>
</feature>
<keyword evidence="2" id="KW-1185">Reference proteome</keyword>
<feature type="compositionally biased region" description="Low complexity" evidence="1">
    <location>
        <begin position="124"/>
        <end position="133"/>
    </location>
</feature>
<reference evidence="3" key="1">
    <citation type="submission" date="2016-11" db="UniProtKB">
        <authorList>
            <consortium name="WormBaseParasite"/>
        </authorList>
    </citation>
    <scope>IDENTIFICATION</scope>
</reference>
<name>A0A1I8F9J7_9PLAT</name>
<organism evidence="2 3">
    <name type="scientific">Macrostomum lignano</name>
    <dbReference type="NCBI Taxonomy" id="282301"/>
    <lineage>
        <taxon>Eukaryota</taxon>
        <taxon>Metazoa</taxon>
        <taxon>Spiralia</taxon>
        <taxon>Lophotrochozoa</taxon>
        <taxon>Platyhelminthes</taxon>
        <taxon>Rhabditophora</taxon>
        <taxon>Macrostomorpha</taxon>
        <taxon>Macrostomida</taxon>
        <taxon>Macrostomidae</taxon>
        <taxon>Macrostomum</taxon>
    </lineage>
</organism>
<accession>A0A1I8F9J7</accession>
<dbReference type="AlphaFoldDB" id="A0A1I8F9J7"/>
<evidence type="ECO:0000256" key="1">
    <source>
        <dbReference type="SAM" id="MobiDB-lite"/>
    </source>
</evidence>
<feature type="compositionally biased region" description="Polar residues" evidence="1">
    <location>
        <begin position="261"/>
        <end position="273"/>
    </location>
</feature>